<comment type="caution">
    <text evidence="5">The sequence shown here is derived from an EMBL/GenBank/DDBJ whole genome shotgun (WGS) entry which is preliminary data.</text>
</comment>
<reference evidence="5 6" key="1">
    <citation type="submission" date="2016-05" db="EMBL/GenBank/DDBJ databases">
        <authorList>
            <person name="Lavstsen T."/>
            <person name="Jespersen J.S."/>
        </authorList>
    </citation>
    <scope>NUCLEOTIDE SEQUENCE [LARGE SCALE GENOMIC DNA]</scope>
    <source>
        <strain evidence="5 6">B7-9</strain>
    </source>
</reference>
<comment type="similarity">
    <text evidence="1">Belongs to the class IV-like SAM-binding methyltransferase superfamily. RNA methyltransferase TrmH family.</text>
</comment>
<dbReference type="InterPro" id="IPR051259">
    <property type="entry name" value="rRNA_Methyltransferase"/>
</dbReference>
<dbReference type="CDD" id="cd18095">
    <property type="entry name" value="SpoU-like_rRNA-MTase"/>
    <property type="match status" value="1"/>
</dbReference>
<evidence type="ECO:0000313" key="6">
    <source>
        <dbReference type="Proteomes" id="UP000220922"/>
    </source>
</evidence>
<dbReference type="Proteomes" id="UP000220922">
    <property type="component" value="Unassembled WGS sequence"/>
</dbReference>
<dbReference type="GO" id="GO:0003723">
    <property type="term" value="F:RNA binding"/>
    <property type="evidence" value="ECO:0007669"/>
    <property type="project" value="InterPro"/>
</dbReference>
<name>A0A2H3KWA9_9CHLR</name>
<dbReference type="GO" id="GO:0008173">
    <property type="term" value="F:RNA methyltransferase activity"/>
    <property type="evidence" value="ECO:0007669"/>
    <property type="project" value="InterPro"/>
</dbReference>
<evidence type="ECO:0000256" key="3">
    <source>
        <dbReference type="ARBA" id="ARBA00022679"/>
    </source>
</evidence>
<dbReference type="Pfam" id="PF00588">
    <property type="entry name" value="SpoU_methylase"/>
    <property type="match status" value="1"/>
</dbReference>
<dbReference type="EMBL" id="LYXE01000188">
    <property type="protein sequence ID" value="PDV96641.1"/>
    <property type="molecule type" value="Genomic_DNA"/>
</dbReference>
<organism evidence="5 6">
    <name type="scientific">Candidatus Chloroploca asiatica</name>
    <dbReference type="NCBI Taxonomy" id="1506545"/>
    <lineage>
        <taxon>Bacteria</taxon>
        <taxon>Bacillati</taxon>
        <taxon>Chloroflexota</taxon>
        <taxon>Chloroflexia</taxon>
        <taxon>Chloroflexales</taxon>
        <taxon>Chloroflexineae</taxon>
        <taxon>Oscillochloridaceae</taxon>
        <taxon>Candidatus Chloroploca</taxon>
    </lineage>
</organism>
<dbReference type="SUPFAM" id="SSF75217">
    <property type="entry name" value="alpha/beta knot"/>
    <property type="match status" value="1"/>
</dbReference>
<dbReference type="PANTHER" id="PTHR43191:SF2">
    <property type="entry name" value="RRNA METHYLTRANSFERASE 3, MITOCHONDRIAL"/>
    <property type="match status" value="1"/>
</dbReference>
<evidence type="ECO:0000256" key="2">
    <source>
        <dbReference type="ARBA" id="ARBA00022603"/>
    </source>
</evidence>
<dbReference type="InterPro" id="IPR029064">
    <property type="entry name" value="Ribosomal_eL30-like_sf"/>
</dbReference>
<evidence type="ECO:0000256" key="1">
    <source>
        <dbReference type="ARBA" id="ARBA00007228"/>
    </source>
</evidence>
<evidence type="ECO:0000259" key="4">
    <source>
        <dbReference type="SMART" id="SM00967"/>
    </source>
</evidence>
<dbReference type="InterPro" id="IPR013123">
    <property type="entry name" value="SpoU_subst-bd"/>
</dbReference>
<keyword evidence="2 5" id="KW-0489">Methyltransferase</keyword>
<dbReference type="SUPFAM" id="SSF55315">
    <property type="entry name" value="L30e-like"/>
    <property type="match status" value="1"/>
</dbReference>
<accession>A0A2H3KWA9</accession>
<protein>
    <submittedName>
        <fullName evidence="5">rRNA methyltransferase</fullName>
    </submittedName>
</protein>
<dbReference type="PANTHER" id="PTHR43191">
    <property type="entry name" value="RRNA METHYLTRANSFERASE 3"/>
    <property type="match status" value="1"/>
</dbReference>
<dbReference type="SMART" id="SM00967">
    <property type="entry name" value="SpoU_sub_bind"/>
    <property type="match status" value="1"/>
</dbReference>
<dbReference type="InterPro" id="IPR053888">
    <property type="entry name" value="MRM3-like_sub_bind"/>
</dbReference>
<dbReference type="Gene3D" id="3.30.1330.30">
    <property type="match status" value="1"/>
</dbReference>
<dbReference type="Gene3D" id="3.40.1280.10">
    <property type="match status" value="1"/>
</dbReference>
<gene>
    <name evidence="5" type="ORF">A9Q02_06530</name>
</gene>
<feature type="domain" description="RNA 2-O ribose methyltransferase substrate binding" evidence="4">
    <location>
        <begin position="30"/>
        <end position="106"/>
    </location>
</feature>
<dbReference type="GO" id="GO:0032259">
    <property type="term" value="P:methylation"/>
    <property type="evidence" value="ECO:0007669"/>
    <property type="project" value="UniProtKB-KW"/>
</dbReference>
<evidence type="ECO:0000313" key="5">
    <source>
        <dbReference type="EMBL" id="PDV96641.1"/>
    </source>
</evidence>
<keyword evidence="3 5" id="KW-0808">Transferase</keyword>
<dbReference type="InterPro" id="IPR029028">
    <property type="entry name" value="Alpha/beta_knot_MTases"/>
</dbReference>
<dbReference type="AlphaFoldDB" id="A0A2H3KWA9"/>
<dbReference type="InterPro" id="IPR001537">
    <property type="entry name" value="SpoU_MeTrfase"/>
</dbReference>
<sequence length="260" mass="27558">MIITSPANATIKMIRSLRQRKAREASGLCFVEGIRLVTEAAEAGAELVQLVVAPALLTSAFAHDLVEQLARQGIERIEVSAEVFASLSAKDGPQGLAAVVRQRWLELAEVRLDQGARWVALVEPADPGNLGTIMRTVDGVGARGVIIVEPAADPYDPAALRASMGAAFAVPLVRTSWAELAAWKRANGVTMVGSSDQAATDFRQAAYPTPLVLLMGSERQGLSAEQQALCDLMVAIPMRGRSDSLNLAVATGILLYELAS</sequence>
<dbReference type="OrthoDB" id="9794400at2"/>
<dbReference type="InterPro" id="IPR029026">
    <property type="entry name" value="tRNA_m1G_MTases_N"/>
</dbReference>
<dbReference type="Pfam" id="PF22435">
    <property type="entry name" value="MRM3-like_sub_bind"/>
    <property type="match status" value="1"/>
</dbReference>
<dbReference type="GO" id="GO:0005737">
    <property type="term" value="C:cytoplasm"/>
    <property type="evidence" value="ECO:0007669"/>
    <property type="project" value="UniProtKB-ARBA"/>
</dbReference>
<keyword evidence="6" id="KW-1185">Reference proteome</keyword>
<dbReference type="GO" id="GO:0006396">
    <property type="term" value="P:RNA processing"/>
    <property type="evidence" value="ECO:0007669"/>
    <property type="project" value="InterPro"/>
</dbReference>
<proteinExistence type="inferred from homology"/>